<sequence length="99" mass="10980">MFEKGSPLRVSIDIGGSGVRELHFVGKVVIDAEDFMAIQFDTIILPKMEIKSADQIPDKPLEEVLGTEISASDAVKRLKPPKVENVRFIQETVKKKAKS</sequence>
<dbReference type="Proteomes" id="UP000265882">
    <property type="component" value="Unassembled WGS sequence"/>
</dbReference>
<proteinExistence type="predicted"/>
<organism evidence="1 2">
    <name type="scientific">Abyssobacteria bacterium (strain SURF_5)</name>
    <dbReference type="NCBI Taxonomy" id="2093360"/>
    <lineage>
        <taxon>Bacteria</taxon>
        <taxon>Pseudomonadati</taxon>
        <taxon>Candidatus Hydrogenedentota</taxon>
        <taxon>Candidatus Abyssobacteria</taxon>
    </lineage>
</organism>
<dbReference type="EMBL" id="QZKU01000067">
    <property type="protein sequence ID" value="RJP21540.1"/>
    <property type="molecule type" value="Genomic_DNA"/>
</dbReference>
<reference evidence="1 2" key="1">
    <citation type="journal article" date="2017" name="ISME J.">
        <title>Energy and carbon metabolisms in a deep terrestrial subsurface fluid microbial community.</title>
        <authorList>
            <person name="Momper L."/>
            <person name="Jungbluth S.P."/>
            <person name="Lee M.D."/>
            <person name="Amend J.P."/>
        </authorList>
    </citation>
    <scope>NUCLEOTIDE SEQUENCE [LARGE SCALE GENOMIC DNA]</scope>
    <source>
        <strain evidence="1">SURF_5</strain>
    </source>
</reference>
<evidence type="ECO:0000313" key="1">
    <source>
        <dbReference type="EMBL" id="RJP21540.1"/>
    </source>
</evidence>
<gene>
    <name evidence="1" type="ORF">C4520_09630</name>
</gene>
<accession>A0A3A4NWP3</accession>
<comment type="caution">
    <text evidence="1">The sequence shown here is derived from an EMBL/GenBank/DDBJ whole genome shotgun (WGS) entry which is preliminary data.</text>
</comment>
<dbReference type="AlphaFoldDB" id="A0A3A4NWP3"/>
<protein>
    <submittedName>
        <fullName evidence="1">Uncharacterized protein</fullName>
    </submittedName>
</protein>
<evidence type="ECO:0000313" key="2">
    <source>
        <dbReference type="Proteomes" id="UP000265882"/>
    </source>
</evidence>
<name>A0A3A4NWP3_ABYX5</name>